<protein>
    <submittedName>
        <fullName evidence="1">Uncharacterized protein</fullName>
    </submittedName>
</protein>
<gene>
    <name evidence="1" type="ORF">CLAFUR5_04708</name>
</gene>
<dbReference type="InterPro" id="IPR038883">
    <property type="entry name" value="AN11006-like"/>
</dbReference>
<dbReference type="GeneID" id="71984586"/>
<dbReference type="PANTHER" id="PTHR42085:SF1">
    <property type="entry name" value="F-BOX DOMAIN-CONTAINING PROTEIN"/>
    <property type="match status" value="1"/>
</dbReference>
<dbReference type="RefSeq" id="XP_047760534.1">
    <property type="nucleotide sequence ID" value="XM_047903856.1"/>
</dbReference>
<reference evidence="1" key="2">
    <citation type="journal article" date="2022" name="Microb. Genom.">
        <title>A chromosome-scale genome assembly of the tomato pathogen Cladosporium fulvum reveals a compartmentalized genome architecture and the presence of a dispensable chromosome.</title>
        <authorList>
            <person name="Zaccaron A.Z."/>
            <person name="Chen L.H."/>
            <person name="Samaras A."/>
            <person name="Stergiopoulos I."/>
        </authorList>
    </citation>
    <scope>NUCLEOTIDE SEQUENCE</scope>
    <source>
        <strain evidence="1">Race5_Kim</strain>
    </source>
</reference>
<dbReference type="Proteomes" id="UP000756132">
    <property type="component" value="Chromosome 4"/>
</dbReference>
<sequence length="212" mass="24748">MPETRRASHQSKVQWLEEYQKAALVNKALGAGQEAERMRRTTHNRNSRFFQLSGEIRNRIYELTFSRRTPVNSSSRLFWHFPGLVEACRQSYIEGLDIWYSCTDFYVRDTPRLPSWLRSLSVEKANLITSIHHTGVKKSGRHATYTGQQFLDRMARLRVEMASEGIIIGEGVIKAPVDIGRMVWTSSPDRHRRMPTWDWNMTDDLTDEDDDQ</sequence>
<dbReference type="PANTHER" id="PTHR42085">
    <property type="entry name" value="F-BOX DOMAIN-CONTAINING PROTEIN"/>
    <property type="match status" value="1"/>
</dbReference>
<evidence type="ECO:0000313" key="1">
    <source>
        <dbReference type="EMBL" id="UJO16168.1"/>
    </source>
</evidence>
<dbReference type="KEGG" id="ffu:CLAFUR5_04708"/>
<dbReference type="EMBL" id="CP090166">
    <property type="protein sequence ID" value="UJO16168.1"/>
    <property type="molecule type" value="Genomic_DNA"/>
</dbReference>
<accession>A0A9Q8P7M0</accession>
<proteinExistence type="predicted"/>
<keyword evidence="2" id="KW-1185">Reference proteome</keyword>
<name>A0A9Q8P7M0_PASFU</name>
<organism evidence="1 2">
    <name type="scientific">Passalora fulva</name>
    <name type="common">Tomato leaf mold</name>
    <name type="synonym">Cladosporium fulvum</name>
    <dbReference type="NCBI Taxonomy" id="5499"/>
    <lineage>
        <taxon>Eukaryota</taxon>
        <taxon>Fungi</taxon>
        <taxon>Dikarya</taxon>
        <taxon>Ascomycota</taxon>
        <taxon>Pezizomycotina</taxon>
        <taxon>Dothideomycetes</taxon>
        <taxon>Dothideomycetidae</taxon>
        <taxon>Mycosphaerellales</taxon>
        <taxon>Mycosphaerellaceae</taxon>
        <taxon>Fulvia</taxon>
    </lineage>
</organism>
<reference evidence="1" key="1">
    <citation type="submission" date="2021-12" db="EMBL/GenBank/DDBJ databases">
        <authorList>
            <person name="Zaccaron A."/>
            <person name="Stergiopoulos I."/>
        </authorList>
    </citation>
    <scope>NUCLEOTIDE SEQUENCE</scope>
    <source>
        <strain evidence="1">Race5_Kim</strain>
    </source>
</reference>
<evidence type="ECO:0000313" key="2">
    <source>
        <dbReference type="Proteomes" id="UP000756132"/>
    </source>
</evidence>
<dbReference type="AlphaFoldDB" id="A0A9Q8P7M0"/>